<gene>
    <name evidence="1" type="ORF">Q5741_16200</name>
</gene>
<sequence>MDNLPLIANLLAVPEYKAKYLDDVNQLVDHMEGIQTRISGLAGLRRLGITPPRR</sequence>
<accession>A0ABT9CFA7</accession>
<dbReference type="EMBL" id="JAUQTB010000011">
    <property type="protein sequence ID" value="MDO7907955.1"/>
    <property type="molecule type" value="Genomic_DNA"/>
</dbReference>
<comment type="caution">
    <text evidence="1">The sequence shown here is derived from an EMBL/GenBank/DDBJ whole genome shotgun (WGS) entry which is preliminary data.</text>
</comment>
<reference evidence="1 2" key="1">
    <citation type="submission" date="2023-07" db="EMBL/GenBank/DDBJ databases">
        <title>Paenibacillus sp. JX-17 nov. isolated from soil.</title>
        <authorList>
            <person name="Wan Y."/>
            <person name="Liu B."/>
        </authorList>
    </citation>
    <scope>NUCLEOTIDE SEQUENCE [LARGE SCALE GENOMIC DNA]</scope>
    <source>
        <strain evidence="1 2">JX-17</strain>
    </source>
</reference>
<dbReference type="RefSeq" id="WP_305025176.1">
    <property type="nucleotide sequence ID" value="NZ_JAUQTB010000011.1"/>
</dbReference>
<protein>
    <submittedName>
        <fullName evidence="1">Uncharacterized protein</fullName>
    </submittedName>
</protein>
<organism evidence="1 2">
    <name type="scientific">Paenibacillus lacisoli</name>
    <dbReference type="NCBI Taxonomy" id="3064525"/>
    <lineage>
        <taxon>Bacteria</taxon>
        <taxon>Bacillati</taxon>
        <taxon>Bacillota</taxon>
        <taxon>Bacilli</taxon>
        <taxon>Bacillales</taxon>
        <taxon>Paenibacillaceae</taxon>
        <taxon>Paenibacillus</taxon>
    </lineage>
</organism>
<evidence type="ECO:0000313" key="1">
    <source>
        <dbReference type="EMBL" id="MDO7907955.1"/>
    </source>
</evidence>
<dbReference type="Proteomes" id="UP001240171">
    <property type="component" value="Unassembled WGS sequence"/>
</dbReference>
<keyword evidence="2" id="KW-1185">Reference proteome</keyword>
<evidence type="ECO:0000313" key="2">
    <source>
        <dbReference type="Proteomes" id="UP001240171"/>
    </source>
</evidence>
<proteinExistence type="predicted"/>
<name>A0ABT9CFA7_9BACL</name>